<feature type="compositionally biased region" description="Low complexity" evidence="2">
    <location>
        <begin position="63"/>
        <end position="78"/>
    </location>
</feature>
<proteinExistence type="predicted"/>
<evidence type="ECO:0000313" key="5">
    <source>
        <dbReference type="Proteomes" id="UP000887568"/>
    </source>
</evidence>
<keyword evidence="1" id="KW-0511">Multifunctional enzyme</keyword>
<dbReference type="Gene3D" id="3.10.10.10">
    <property type="entry name" value="HIV Type 1 Reverse Transcriptase, subunit A, domain 1"/>
    <property type="match status" value="1"/>
</dbReference>
<evidence type="ECO:0000256" key="1">
    <source>
        <dbReference type="ARBA" id="ARBA00023268"/>
    </source>
</evidence>
<reference evidence="4" key="1">
    <citation type="submission" date="2022-11" db="UniProtKB">
        <authorList>
            <consortium name="EnsemblMetazoa"/>
        </authorList>
    </citation>
    <scope>IDENTIFICATION</scope>
</reference>
<feature type="domain" description="Reverse transcriptase/retrotransposon-derived protein RNase H-like" evidence="3">
    <location>
        <begin position="566"/>
        <end position="641"/>
    </location>
</feature>
<feature type="region of interest" description="Disordered" evidence="2">
    <location>
        <begin position="60"/>
        <end position="85"/>
    </location>
</feature>
<dbReference type="EnsemblMetazoa" id="XM_038208872.1">
    <property type="protein sequence ID" value="XP_038064800.1"/>
    <property type="gene ID" value="LOC119735167"/>
</dbReference>
<dbReference type="InterPro" id="IPR041577">
    <property type="entry name" value="RT_RNaseH_2"/>
</dbReference>
<name>A0A914ALC4_PATMI</name>
<accession>A0A914ALC4</accession>
<evidence type="ECO:0000256" key="2">
    <source>
        <dbReference type="SAM" id="MobiDB-lite"/>
    </source>
</evidence>
<feature type="region of interest" description="Disordered" evidence="2">
    <location>
        <begin position="297"/>
        <end position="339"/>
    </location>
</feature>
<dbReference type="OMA" id="QQMESAF"/>
<sequence>MAHLHPHPPFLNSPGTPPLPWKQWRGLFETYIIASGAEKYSDERKRALLLQCLGPEGQRNFGTLPTTTSATNSPSSSADGTAPTQPTYADTYARLQAHFQPTVNVVAERYRFRQRAQRTDEPVEQYVIALRQLAVTCDFGSLADEMIRDQLVEKTCSSRIRERLLLEPKLTLSSALTLSQQMESAFRESKSISNSAASFDSSQASNISILPLVTFDKYFLREALLPPRAKLTTYSHQPIAIKGCFRTSVCLGDSHHVPAEFYVAESGDPILGLDIIRSLSLTLKQDKVVHVPVHKVSSAPATTPEPTATATPTPTPTATATPATTPAPTSKPSAHTEQHAQYIRASFPDLLKGKVGLARGFIHRVKTRPDVTPTQQRLRRLPFAVRDRVKAELQRLESEHIIERIDASEWVSPIIVSYKKSGAIRLCVDLRQVNQAVVIDKFTLPDIQELFSKLRGATIVTRQNVHDQNLTAVLQRLQDIGLRLNTNKCQFNVASLRFLGHVVSGNGLQPDPSHVEAILHAPCPTDVITLRSFLGLASYYARFVPNYSTVIEPLHALTRKDVQFSWTPDVQHSFHTVKELIANCVTLRLFDPDLPVIVSTDAFAYGLGAVKGNSESPIAFASRTLTAAERNYSVGEKEALAY</sequence>
<dbReference type="GeneID" id="119735167"/>
<dbReference type="RefSeq" id="XP_038064800.1">
    <property type="nucleotide sequence ID" value="XM_038208872.1"/>
</dbReference>
<dbReference type="FunFam" id="3.30.70.270:FF:000020">
    <property type="entry name" value="Transposon Tf2-6 polyprotein-like Protein"/>
    <property type="match status" value="1"/>
</dbReference>
<dbReference type="Proteomes" id="UP000887568">
    <property type="component" value="Unplaced"/>
</dbReference>
<dbReference type="SUPFAM" id="SSF56672">
    <property type="entry name" value="DNA/RNA polymerases"/>
    <property type="match status" value="1"/>
</dbReference>
<dbReference type="OrthoDB" id="427924at2759"/>
<organism evidence="4 5">
    <name type="scientific">Patiria miniata</name>
    <name type="common">Bat star</name>
    <name type="synonym">Asterina miniata</name>
    <dbReference type="NCBI Taxonomy" id="46514"/>
    <lineage>
        <taxon>Eukaryota</taxon>
        <taxon>Metazoa</taxon>
        <taxon>Echinodermata</taxon>
        <taxon>Eleutherozoa</taxon>
        <taxon>Asterozoa</taxon>
        <taxon>Asteroidea</taxon>
        <taxon>Valvatacea</taxon>
        <taxon>Valvatida</taxon>
        <taxon>Asterinidae</taxon>
        <taxon>Patiria</taxon>
    </lineage>
</organism>
<feature type="compositionally biased region" description="Low complexity" evidence="2">
    <location>
        <begin position="297"/>
        <end position="328"/>
    </location>
</feature>
<evidence type="ECO:0000313" key="4">
    <source>
        <dbReference type="EnsemblMetazoa" id="XP_038064800.1"/>
    </source>
</evidence>
<dbReference type="InterPro" id="IPR043502">
    <property type="entry name" value="DNA/RNA_pol_sf"/>
</dbReference>
<dbReference type="PANTHER" id="PTHR37984">
    <property type="entry name" value="PROTEIN CBG26694"/>
    <property type="match status" value="1"/>
</dbReference>
<dbReference type="GO" id="GO:0003824">
    <property type="term" value="F:catalytic activity"/>
    <property type="evidence" value="ECO:0007669"/>
    <property type="project" value="UniProtKB-KW"/>
</dbReference>
<dbReference type="Pfam" id="PF17919">
    <property type="entry name" value="RT_RNaseH_2"/>
    <property type="match status" value="1"/>
</dbReference>
<dbReference type="Gene3D" id="3.30.70.270">
    <property type="match status" value="1"/>
</dbReference>
<dbReference type="InterPro" id="IPR050951">
    <property type="entry name" value="Retrovirus_Pol_polyprotein"/>
</dbReference>
<evidence type="ECO:0000259" key="3">
    <source>
        <dbReference type="Pfam" id="PF17919"/>
    </source>
</evidence>
<protein>
    <recommendedName>
        <fullName evidence="3">Reverse transcriptase/retrotransposon-derived protein RNase H-like domain-containing protein</fullName>
    </recommendedName>
</protein>
<dbReference type="AlphaFoldDB" id="A0A914ALC4"/>
<keyword evidence="5" id="KW-1185">Reference proteome</keyword>
<dbReference type="InterPro" id="IPR043128">
    <property type="entry name" value="Rev_trsase/Diguanyl_cyclase"/>
</dbReference>
<dbReference type="PANTHER" id="PTHR37984:SF5">
    <property type="entry name" value="PROTEIN NYNRIN-LIKE"/>
    <property type="match status" value="1"/>
</dbReference>